<evidence type="ECO:0000259" key="10">
    <source>
        <dbReference type="Pfam" id="PF02875"/>
    </source>
</evidence>
<dbReference type="Pfam" id="PF01225">
    <property type="entry name" value="Mur_ligase"/>
    <property type="match status" value="1"/>
</dbReference>
<dbReference type="SUPFAM" id="SSF53244">
    <property type="entry name" value="MurD-like peptide ligases, peptide-binding domain"/>
    <property type="match status" value="1"/>
</dbReference>
<evidence type="ECO:0000259" key="11">
    <source>
        <dbReference type="Pfam" id="PF08245"/>
    </source>
</evidence>
<comment type="cofactor">
    <cofactor evidence="7">
        <name>Mg(2+)</name>
        <dbReference type="ChEBI" id="CHEBI:18420"/>
    </cofactor>
</comment>
<dbReference type="GO" id="GO:0005524">
    <property type="term" value="F:ATP binding"/>
    <property type="evidence" value="ECO:0007669"/>
    <property type="project" value="UniProtKB-UniRule"/>
</dbReference>
<dbReference type="Gene3D" id="3.90.190.20">
    <property type="entry name" value="Mur ligase, C-terminal domain"/>
    <property type="match status" value="1"/>
</dbReference>
<sequence length="486" mass="50799">MRWEQLVPEAVAEGAGWLPVEAVAADSRAVRPGTLFFALQGTTADGHDYIGEAIAAGAVGVVAERAVDLPPEAPLAVHPGARRLLGEAAARLADHPSRDLPVVGVTGTNGKTTLAWLLAALFDDGAVIGTLGWGRPDALHPSGETTPDAVTLQERLGYLRTEGVTGVAMEASSHALDQERLAGTTLTGAVWTNLTPEHLDYHGDLGAYRAAKRRLLERPGLSFAVINAEDPASGDFAAAVAPGVPLWRYGLEVGGVRMEQAECGPEGIRLRAATPRGEVAVRSALVGRVNLSNLLAAVAAGLALGLEPAEVGRRLSVAPPVPGRMENLGTTPRGARIWVDYAHTADALERTLEGARELTEGSLWCVFGCGGERDTEKRPAMGAVAARLCQEVVLTSDNPRGEDPEGIIAAIRAGMGESEPVAIPDRGAAIEHALEAAGAGDAVVIAGKGHEREQELAGHRIPFSDREAVRHWLASFREAAGHDESG</sequence>
<evidence type="ECO:0000256" key="2">
    <source>
        <dbReference type="ARBA" id="ARBA00022618"/>
    </source>
</evidence>
<keyword evidence="4 7" id="KW-0573">Peptidoglycan synthesis</keyword>
<dbReference type="GO" id="GO:0000287">
    <property type="term" value="F:magnesium ion binding"/>
    <property type="evidence" value="ECO:0007669"/>
    <property type="project" value="UniProtKB-UniRule"/>
</dbReference>
<dbReference type="InterPro" id="IPR013221">
    <property type="entry name" value="Mur_ligase_cen"/>
</dbReference>
<name>A0A0P9CKL7_9GAMM</name>
<dbReference type="InterPro" id="IPR004101">
    <property type="entry name" value="Mur_ligase_C"/>
</dbReference>
<organism evidence="12 13">
    <name type="scientific">Thiohalorhabdus denitrificans</name>
    <dbReference type="NCBI Taxonomy" id="381306"/>
    <lineage>
        <taxon>Bacteria</taxon>
        <taxon>Pseudomonadati</taxon>
        <taxon>Pseudomonadota</taxon>
        <taxon>Gammaproteobacteria</taxon>
        <taxon>Thiohalorhabdales</taxon>
        <taxon>Thiohalorhabdaceae</taxon>
        <taxon>Thiohalorhabdus</taxon>
    </lineage>
</organism>
<dbReference type="Gene3D" id="3.40.1190.10">
    <property type="entry name" value="Mur-like, catalytic domain"/>
    <property type="match status" value="1"/>
</dbReference>
<feature type="modified residue" description="N6-carboxylysine" evidence="7">
    <location>
        <position position="212"/>
    </location>
</feature>
<evidence type="ECO:0000256" key="6">
    <source>
        <dbReference type="ARBA" id="ARBA00023316"/>
    </source>
</evidence>
<evidence type="ECO:0000313" key="12">
    <source>
        <dbReference type="EMBL" id="SCY00481.1"/>
    </source>
</evidence>
<keyword evidence="6 7" id="KW-0961">Cell wall biogenesis/degradation</keyword>
<feature type="domain" description="Mur ligase N-terminal catalytic" evidence="9">
    <location>
        <begin position="21"/>
        <end position="72"/>
    </location>
</feature>
<dbReference type="HAMAP" id="MF_00208">
    <property type="entry name" value="MurE"/>
    <property type="match status" value="1"/>
</dbReference>
<dbReference type="SUPFAM" id="SSF53623">
    <property type="entry name" value="MurD-like peptide ligases, catalytic domain"/>
    <property type="match status" value="1"/>
</dbReference>
<dbReference type="EMBL" id="FMUN01000002">
    <property type="protein sequence ID" value="SCY00481.1"/>
    <property type="molecule type" value="Genomic_DNA"/>
</dbReference>
<keyword evidence="7" id="KW-0547">Nucleotide-binding</keyword>
<feature type="binding site" evidence="7">
    <location>
        <begin position="107"/>
        <end position="113"/>
    </location>
    <ligand>
        <name>ATP</name>
        <dbReference type="ChEBI" id="CHEBI:30616"/>
    </ligand>
</feature>
<feature type="binding site" evidence="7">
    <location>
        <begin position="145"/>
        <end position="146"/>
    </location>
    <ligand>
        <name>UDP-N-acetyl-alpha-D-muramoyl-L-alanyl-D-glutamate</name>
        <dbReference type="ChEBI" id="CHEBI:83900"/>
    </ligand>
</feature>
<feature type="binding site" evidence="7">
    <location>
        <position position="451"/>
    </location>
    <ligand>
        <name>meso-2,6-diaminopimelate</name>
        <dbReference type="ChEBI" id="CHEBI:57791"/>
    </ligand>
</feature>
<keyword evidence="13" id="KW-1185">Reference proteome</keyword>
<comment type="function">
    <text evidence="7">Catalyzes the addition of meso-diaminopimelic acid to the nucleotide precursor UDP-N-acetylmuramoyl-L-alanyl-D-glutamate (UMAG) in the biosynthesis of bacterial cell-wall peptidoglycan.</text>
</comment>
<keyword evidence="3 7" id="KW-0133">Cell shape</keyword>
<keyword evidence="5 7" id="KW-0131">Cell cycle</keyword>
<dbReference type="GO" id="GO:0051301">
    <property type="term" value="P:cell division"/>
    <property type="evidence" value="ECO:0007669"/>
    <property type="project" value="UniProtKB-KW"/>
</dbReference>
<protein>
    <recommendedName>
        <fullName evidence="7">UDP-N-acetylmuramoyl-L-alanyl-D-glutamate--2,6-diaminopimelate ligase</fullName>
        <ecNumber evidence="7">6.3.2.13</ecNumber>
    </recommendedName>
    <alternativeName>
        <fullName evidence="7">Meso-A2pm-adding enzyme</fullName>
    </alternativeName>
    <alternativeName>
        <fullName evidence="7">Meso-diaminopimelate-adding enzyme</fullName>
    </alternativeName>
    <alternativeName>
        <fullName evidence="7">UDP-MurNAc-L-Ala-D-Glu:meso-diaminopimelate ligase</fullName>
    </alternativeName>
    <alternativeName>
        <fullName evidence="7">UDP-MurNAc-tripeptide synthetase</fullName>
    </alternativeName>
    <alternativeName>
        <fullName evidence="7">UDP-N-acetylmuramyl-tripeptide synthetase</fullName>
    </alternativeName>
</protein>
<dbReference type="SUPFAM" id="SSF63418">
    <property type="entry name" value="MurE/MurF N-terminal domain"/>
    <property type="match status" value="1"/>
</dbReference>
<dbReference type="UniPathway" id="UPA00219"/>
<feature type="binding site" evidence="7">
    <location>
        <position position="180"/>
    </location>
    <ligand>
        <name>UDP-N-acetyl-alpha-D-muramoyl-L-alanyl-D-glutamate</name>
        <dbReference type="ChEBI" id="CHEBI:83900"/>
    </ligand>
</feature>
<dbReference type="InterPro" id="IPR035911">
    <property type="entry name" value="MurE/MurF_N"/>
</dbReference>
<feature type="binding site" evidence="7">
    <location>
        <position position="27"/>
    </location>
    <ligand>
        <name>UDP-N-acetyl-alpha-D-muramoyl-L-alanyl-D-glutamate</name>
        <dbReference type="ChEBI" id="CHEBI:83900"/>
    </ligand>
</feature>
<dbReference type="InterPro" id="IPR036615">
    <property type="entry name" value="Mur_ligase_C_dom_sf"/>
</dbReference>
<feature type="domain" description="Mur ligase C-terminal" evidence="10">
    <location>
        <begin position="323"/>
        <end position="449"/>
    </location>
</feature>
<comment type="catalytic activity">
    <reaction evidence="7">
        <text>UDP-N-acetyl-alpha-D-muramoyl-L-alanyl-D-glutamate + meso-2,6-diaminopimelate + ATP = UDP-N-acetyl-alpha-D-muramoyl-L-alanyl-gamma-D-glutamyl-meso-2,6-diaminopimelate + ADP + phosphate + H(+)</text>
        <dbReference type="Rhea" id="RHEA:23676"/>
        <dbReference type="ChEBI" id="CHEBI:15378"/>
        <dbReference type="ChEBI" id="CHEBI:30616"/>
        <dbReference type="ChEBI" id="CHEBI:43474"/>
        <dbReference type="ChEBI" id="CHEBI:57791"/>
        <dbReference type="ChEBI" id="CHEBI:83900"/>
        <dbReference type="ChEBI" id="CHEBI:83905"/>
        <dbReference type="ChEBI" id="CHEBI:456216"/>
        <dbReference type="EC" id="6.3.2.13"/>
    </reaction>
</comment>
<evidence type="ECO:0000313" key="13">
    <source>
        <dbReference type="Proteomes" id="UP000183104"/>
    </source>
</evidence>
<evidence type="ECO:0000256" key="5">
    <source>
        <dbReference type="ARBA" id="ARBA00023306"/>
    </source>
</evidence>
<feature type="binding site" evidence="7">
    <location>
        <position position="178"/>
    </location>
    <ligand>
        <name>UDP-N-acetyl-alpha-D-muramoyl-L-alanyl-D-glutamate</name>
        <dbReference type="ChEBI" id="CHEBI:83900"/>
    </ligand>
</feature>
<dbReference type="InterPro" id="IPR005761">
    <property type="entry name" value="UDP-N-AcMur-Glu-dNH2Pim_ligase"/>
</dbReference>
<dbReference type="Pfam" id="PF02875">
    <property type="entry name" value="Mur_ligase_C"/>
    <property type="match status" value="1"/>
</dbReference>
<dbReference type="OrthoDB" id="9800958at2"/>
<dbReference type="RefSeq" id="WP_054966492.1">
    <property type="nucleotide sequence ID" value="NZ_FMUN01000002.1"/>
</dbReference>
<evidence type="ECO:0000256" key="3">
    <source>
        <dbReference type="ARBA" id="ARBA00022960"/>
    </source>
</evidence>
<feature type="binding site" evidence="7">
    <location>
        <position position="373"/>
    </location>
    <ligand>
        <name>meso-2,6-diaminopimelate</name>
        <dbReference type="ChEBI" id="CHEBI:57791"/>
    </ligand>
</feature>
<comment type="pathway">
    <text evidence="7 8">Cell wall biogenesis; peptidoglycan biosynthesis.</text>
</comment>
<feature type="binding site" evidence="7">
    <location>
        <position position="447"/>
    </location>
    <ligand>
        <name>meso-2,6-diaminopimelate</name>
        <dbReference type="ChEBI" id="CHEBI:57791"/>
    </ligand>
</feature>
<dbReference type="GO" id="GO:0071555">
    <property type="term" value="P:cell wall organization"/>
    <property type="evidence" value="ECO:0007669"/>
    <property type="project" value="UniProtKB-KW"/>
</dbReference>
<keyword evidence="7 12" id="KW-0436">Ligase</keyword>
<evidence type="ECO:0000256" key="7">
    <source>
        <dbReference type="HAMAP-Rule" id="MF_00208"/>
    </source>
</evidence>
<evidence type="ECO:0000256" key="4">
    <source>
        <dbReference type="ARBA" id="ARBA00022984"/>
    </source>
</evidence>
<dbReference type="Proteomes" id="UP000183104">
    <property type="component" value="Unassembled WGS sequence"/>
</dbReference>
<feature type="domain" description="Mur ligase central" evidence="11">
    <location>
        <begin position="105"/>
        <end position="300"/>
    </location>
</feature>
<dbReference type="GO" id="GO:0008360">
    <property type="term" value="P:regulation of cell shape"/>
    <property type="evidence" value="ECO:0007669"/>
    <property type="project" value="UniProtKB-KW"/>
</dbReference>
<dbReference type="NCBIfam" id="NF001126">
    <property type="entry name" value="PRK00139.1-4"/>
    <property type="match status" value="1"/>
</dbReference>
<evidence type="ECO:0000256" key="1">
    <source>
        <dbReference type="ARBA" id="ARBA00005898"/>
    </source>
</evidence>
<dbReference type="PANTHER" id="PTHR23135:SF4">
    <property type="entry name" value="UDP-N-ACETYLMURAMOYL-L-ALANYL-D-GLUTAMATE--2,6-DIAMINOPIMELATE LIGASE MURE HOMOLOG, CHLOROPLASTIC"/>
    <property type="match status" value="1"/>
</dbReference>
<feature type="binding site" evidence="7">
    <location>
        <position position="172"/>
    </location>
    <ligand>
        <name>UDP-N-acetyl-alpha-D-muramoyl-L-alanyl-D-glutamate</name>
        <dbReference type="ChEBI" id="CHEBI:83900"/>
    </ligand>
</feature>
<dbReference type="InterPro" id="IPR036565">
    <property type="entry name" value="Mur-like_cat_sf"/>
</dbReference>
<dbReference type="GO" id="GO:0005737">
    <property type="term" value="C:cytoplasm"/>
    <property type="evidence" value="ECO:0007669"/>
    <property type="project" value="UniProtKB-SubCell"/>
</dbReference>
<dbReference type="EC" id="6.3.2.13" evidence="7"/>
<dbReference type="AlphaFoldDB" id="A0A0P9CKL7"/>
<evidence type="ECO:0000256" key="8">
    <source>
        <dbReference type="RuleBase" id="RU004135"/>
    </source>
</evidence>
<reference evidence="13" key="1">
    <citation type="submission" date="2016-10" db="EMBL/GenBank/DDBJ databases">
        <authorList>
            <person name="Varghese N."/>
        </authorList>
    </citation>
    <scope>NUCLEOTIDE SEQUENCE [LARGE SCALE GENOMIC DNA]</scope>
    <source>
        <strain evidence="13">HL 19</strain>
    </source>
</reference>
<comment type="similarity">
    <text evidence="1 7">Belongs to the MurCDEF family. MurE subfamily.</text>
</comment>
<keyword evidence="7" id="KW-0067">ATP-binding</keyword>
<dbReference type="NCBIfam" id="TIGR01085">
    <property type="entry name" value="murE"/>
    <property type="match status" value="1"/>
</dbReference>
<keyword evidence="2 7" id="KW-0132">Cell division</keyword>
<dbReference type="GO" id="GO:0008765">
    <property type="term" value="F:UDP-N-acetylmuramoylalanyl-D-glutamate-2,6-diaminopimelate ligase activity"/>
    <property type="evidence" value="ECO:0007669"/>
    <property type="project" value="UniProtKB-UniRule"/>
</dbReference>
<proteinExistence type="inferred from homology"/>
<accession>A0A0P9CKL7</accession>
<keyword evidence="7" id="KW-0963">Cytoplasm</keyword>
<comment type="caution">
    <text evidence="7">Lacks conserved residue(s) required for the propagation of feature annotation.</text>
</comment>
<dbReference type="PANTHER" id="PTHR23135">
    <property type="entry name" value="MUR LIGASE FAMILY MEMBER"/>
    <property type="match status" value="1"/>
</dbReference>
<comment type="subcellular location">
    <subcellularLocation>
        <location evidence="7 8">Cytoplasm</location>
    </subcellularLocation>
</comment>
<keyword evidence="7" id="KW-0460">Magnesium</keyword>
<feature type="binding site" evidence="7">
    <location>
        <begin position="397"/>
        <end position="400"/>
    </location>
    <ligand>
        <name>meso-2,6-diaminopimelate</name>
        <dbReference type="ChEBI" id="CHEBI:57791"/>
    </ligand>
</feature>
<feature type="short sequence motif" description="Meso-diaminopimelate recognition motif" evidence="7">
    <location>
        <begin position="397"/>
        <end position="400"/>
    </location>
</feature>
<comment type="PTM">
    <text evidence="7">Carboxylation is probably crucial for Mg(2+) binding and, consequently, for the gamma-phosphate positioning of ATP.</text>
</comment>
<dbReference type="Gene3D" id="3.40.1390.10">
    <property type="entry name" value="MurE/MurF, N-terminal domain"/>
    <property type="match status" value="1"/>
</dbReference>
<dbReference type="STRING" id="381306.AN478_10105"/>
<evidence type="ECO:0000259" key="9">
    <source>
        <dbReference type="Pfam" id="PF01225"/>
    </source>
</evidence>
<dbReference type="PATRIC" id="fig|381306.5.peg.769"/>
<dbReference type="Pfam" id="PF08245">
    <property type="entry name" value="Mur_ligase_M"/>
    <property type="match status" value="1"/>
</dbReference>
<dbReference type="InterPro" id="IPR000713">
    <property type="entry name" value="Mur_ligase_N"/>
</dbReference>
<gene>
    <name evidence="7" type="primary">murE</name>
    <name evidence="12" type="ORF">SAMN05661077_1016</name>
</gene>
<dbReference type="GO" id="GO:0009252">
    <property type="term" value="P:peptidoglycan biosynthetic process"/>
    <property type="evidence" value="ECO:0007669"/>
    <property type="project" value="UniProtKB-UniRule"/>
</dbReference>